<dbReference type="EMBL" id="MDYQ01000077">
    <property type="protein sequence ID" value="PRP83725.1"/>
    <property type="molecule type" value="Genomic_DNA"/>
</dbReference>
<dbReference type="AlphaFoldDB" id="A0A2P6NIE2"/>
<dbReference type="CDD" id="cd00051">
    <property type="entry name" value="EFh"/>
    <property type="match status" value="1"/>
</dbReference>
<dbReference type="SMART" id="SM00054">
    <property type="entry name" value="EFh"/>
    <property type="match status" value="2"/>
</dbReference>
<dbReference type="InterPro" id="IPR050230">
    <property type="entry name" value="CALM/Myosin/TropC-like"/>
</dbReference>
<name>A0A2P6NIE2_9EUKA</name>
<dbReference type="PANTHER" id="PTHR23048:SF0">
    <property type="entry name" value="CALMODULIN LIKE 3"/>
    <property type="match status" value="1"/>
</dbReference>
<dbReference type="PROSITE" id="PS50222">
    <property type="entry name" value="EF_HAND_2"/>
    <property type="match status" value="1"/>
</dbReference>
<organism evidence="3 4">
    <name type="scientific">Planoprotostelium fungivorum</name>
    <dbReference type="NCBI Taxonomy" id="1890364"/>
    <lineage>
        <taxon>Eukaryota</taxon>
        <taxon>Amoebozoa</taxon>
        <taxon>Evosea</taxon>
        <taxon>Variosea</taxon>
        <taxon>Cavosteliida</taxon>
        <taxon>Cavosteliaceae</taxon>
        <taxon>Planoprotostelium</taxon>
    </lineage>
</organism>
<protein>
    <recommendedName>
        <fullName evidence="2">EF-hand domain-containing protein</fullName>
    </recommendedName>
</protein>
<feature type="domain" description="EF-hand" evidence="2">
    <location>
        <begin position="5"/>
        <end position="40"/>
    </location>
</feature>
<dbReference type="Proteomes" id="UP000241769">
    <property type="component" value="Unassembled WGS sequence"/>
</dbReference>
<keyword evidence="1" id="KW-0677">Repeat</keyword>
<evidence type="ECO:0000313" key="3">
    <source>
        <dbReference type="EMBL" id="PRP83725.1"/>
    </source>
</evidence>
<dbReference type="Gene3D" id="1.10.238.10">
    <property type="entry name" value="EF-hand"/>
    <property type="match status" value="1"/>
</dbReference>
<sequence>MNHVNSKDEVIEAFRVFDKAGRGTVTAQDLREALTELGDYMDPAEIEELIYEADFQGNGQIAYMDFCNMLFMWEK</sequence>
<evidence type="ECO:0000259" key="2">
    <source>
        <dbReference type="PROSITE" id="PS50222"/>
    </source>
</evidence>
<dbReference type="InterPro" id="IPR011992">
    <property type="entry name" value="EF-hand-dom_pair"/>
</dbReference>
<gene>
    <name evidence="3" type="ORF">PROFUN_09057</name>
</gene>
<evidence type="ECO:0000256" key="1">
    <source>
        <dbReference type="ARBA" id="ARBA00022737"/>
    </source>
</evidence>
<dbReference type="InParanoid" id="A0A2P6NIE2"/>
<dbReference type="GO" id="GO:0016460">
    <property type="term" value="C:myosin II complex"/>
    <property type="evidence" value="ECO:0007669"/>
    <property type="project" value="TreeGrafter"/>
</dbReference>
<dbReference type="FunFam" id="1.10.238.10:FF:000559">
    <property type="entry name" value="Calcium-binding EF-hand domain-containing protein"/>
    <property type="match status" value="1"/>
</dbReference>
<evidence type="ECO:0000313" key="4">
    <source>
        <dbReference type="Proteomes" id="UP000241769"/>
    </source>
</evidence>
<accession>A0A2P6NIE2</accession>
<keyword evidence="4" id="KW-1185">Reference proteome</keyword>
<dbReference type="STRING" id="1890364.A0A2P6NIE2"/>
<proteinExistence type="predicted"/>
<dbReference type="GO" id="GO:0005509">
    <property type="term" value="F:calcium ion binding"/>
    <property type="evidence" value="ECO:0007669"/>
    <property type="project" value="InterPro"/>
</dbReference>
<comment type="caution">
    <text evidence="3">The sequence shown here is derived from an EMBL/GenBank/DDBJ whole genome shotgun (WGS) entry which is preliminary data.</text>
</comment>
<dbReference type="InterPro" id="IPR002048">
    <property type="entry name" value="EF_hand_dom"/>
</dbReference>
<dbReference type="OrthoDB" id="26525at2759"/>
<dbReference type="Pfam" id="PF13499">
    <property type="entry name" value="EF-hand_7"/>
    <property type="match status" value="1"/>
</dbReference>
<reference evidence="3 4" key="1">
    <citation type="journal article" date="2018" name="Genome Biol. Evol.">
        <title>Multiple Roots of Fruiting Body Formation in Amoebozoa.</title>
        <authorList>
            <person name="Hillmann F."/>
            <person name="Forbes G."/>
            <person name="Novohradska S."/>
            <person name="Ferling I."/>
            <person name="Riege K."/>
            <person name="Groth M."/>
            <person name="Westermann M."/>
            <person name="Marz M."/>
            <person name="Spaller T."/>
            <person name="Winckler T."/>
            <person name="Schaap P."/>
            <person name="Glockner G."/>
        </authorList>
    </citation>
    <scope>NUCLEOTIDE SEQUENCE [LARGE SCALE GENOMIC DNA]</scope>
    <source>
        <strain evidence="3 4">Jena</strain>
    </source>
</reference>
<dbReference type="SUPFAM" id="SSF47473">
    <property type="entry name" value="EF-hand"/>
    <property type="match status" value="1"/>
</dbReference>
<dbReference type="PANTHER" id="PTHR23048">
    <property type="entry name" value="MYOSIN LIGHT CHAIN 1, 3"/>
    <property type="match status" value="1"/>
</dbReference>